<reference evidence="8" key="1">
    <citation type="journal article" date="2002" name="Science">
        <title>The draft genome of Ciona intestinalis: insights into chordate and vertebrate origins.</title>
        <authorList>
            <person name="Dehal P."/>
            <person name="Satou Y."/>
            <person name="Campbell R.K."/>
            <person name="Chapman J."/>
            <person name="Degnan B."/>
            <person name="De Tomaso A."/>
            <person name="Davidson B."/>
            <person name="Di Gregorio A."/>
            <person name="Gelpke M."/>
            <person name="Goodstein D.M."/>
            <person name="Harafuji N."/>
            <person name="Hastings K.E."/>
            <person name="Ho I."/>
            <person name="Hotta K."/>
            <person name="Huang W."/>
            <person name="Kawashima T."/>
            <person name="Lemaire P."/>
            <person name="Martinez D."/>
            <person name="Meinertzhagen I.A."/>
            <person name="Necula S."/>
            <person name="Nonaka M."/>
            <person name="Putnam N."/>
            <person name="Rash S."/>
            <person name="Saiga H."/>
            <person name="Satake M."/>
            <person name="Terry A."/>
            <person name="Yamada L."/>
            <person name="Wang H.G."/>
            <person name="Awazu S."/>
            <person name="Azumi K."/>
            <person name="Boore J."/>
            <person name="Branno M."/>
            <person name="Chin-Bow S."/>
            <person name="DeSantis R."/>
            <person name="Doyle S."/>
            <person name="Francino P."/>
            <person name="Keys D.N."/>
            <person name="Haga S."/>
            <person name="Hayashi H."/>
            <person name="Hino K."/>
            <person name="Imai K.S."/>
            <person name="Inaba K."/>
            <person name="Kano S."/>
            <person name="Kobayashi K."/>
            <person name="Kobayashi M."/>
            <person name="Lee B.I."/>
            <person name="Makabe K.W."/>
            <person name="Manohar C."/>
            <person name="Matassi G."/>
            <person name="Medina M."/>
            <person name="Mochizuki Y."/>
            <person name="Mount S."/>
            <person name="Morishita T."/>
            <person name="Miura S."/>
            <person name="Nakayama A."/>
            <person name="Nishizaka S."/>
            <person name="Nomoto H."/>
            <person name="Ohta F."/>
            <person name="Oishi K."/>
            <person name="Rigoutsos I."/>
            <person name="Sano M."/>
            <person name="Sasaki A."/>
            <person name="Sasakura Y."/>
            <person name="Shoguchi E."/>
            <person name="Shin-i T."/>
            <person name="Spagnuolo A."/>
            <person name="Stainier D."/>
            <person name="Suzuki M.M."/>
            <person name="Tassy O."/>
            <person name="Takatori N."/>
            <person name="Tokuoka M."/>
            <person name="Yagi K."/>
            <person name="Yoshizaki F."/>
            <person name="Wada S."/>
            <person name="Zhang C."/>
            <person name="Hyatt P.D."/>
            <person name="Larimer F."/>
            <person name="Detter C."/>
            <person name="Doggett N."/>
            <person name="Glavina T."/>
            <person name="Hawkins T."/>
            <person name="Richardson P."/>
            <person name="Lucas S."/>
            <person name="Kohara Y."/>
            <person name="Levine M."/>
            <person name="Satoh N."/>
            <person name="Rokhsar D.S."/>
        </authorList>
    </citation>
    <scope>NUCLEOTIDE SEQUENCE [LARGE SCALE GENOMIC DNA]</scope>
</reference>
<dbReference type="Pfam" id="PF00092">
    <property type="entry name" value="VWA"/>
    <property type="match status" value="5"/>
</dbReference>
<reference evidence="7" key="2">
    <citation type="journal article" date="2008" name="Genome Biol.">
        <title>Improved genome assembly and evidence-based global gene model set for the chordate Ciona intestinalis: new insight into intron and operon populations.</title>
        <authorList>
            <person name="Satou Y."/>
            <person name="Mineta K."/>
            <person name="Ogasawara M."/>
            <person name="Sasakura Y."/>
            <person name="Shoguchi E."/>
            <person name="Ueno K."/>
            <person name="Yamada L."/>
            <person name="Matsumoto J."/>
            <person name="Wasserscheid J."/>
            <person name="Dewar K."/>
            <person name="Wiley G.B."/>
            <person name="Macmil S.L."/>
            <person name="Roe B.A."/>
            <person name="Zeller R.W."/>
            <person name="Hastings K.E."/>
            <person name="Lemaire P."/>
            <person name="Lindquist E."/>
            <person name="Endo T."/>
            <person name="Hotta K."/>
            <person name="Inaba K."/>
        </authorList>
    </citation>
    <scope>NUCLEOTIDE SEQUENCE [LARGE SCALE GENOMIC DNA]</scope>
    <source>
        <strain evidence="7">wild type</strain>
    </source>
</reference>
<evidence type="ECO:0000256" key="2">
    <source>
        <dbReference type="ARBA" id="ARBA00022525"/>
    </source>
</evidence>
<keyword evidence="4" id="KW-0677">Repeat</keyword>
<feature type="domain" description="VWFA" evidence="6">
    <location>
        <begin position="401"/>
        <end position="577"/>
    </location>
</feature>
<dbReference type="SMART" id="SM00327">
    <property type="entry name" value="VWA"/>
    <property type="match status" value="5"/>
</dbReference>
<dbReference type="InterPro" id="IPR050525">
    <property type="entry name" value="ECM_Assembly_Org"/>
</dbReference>
<dbReference type="STRING" id="7719.ENSCINP00000031657"/>
<keyword evidence="8" id="KW-1185">Reference proteome</keyword>
<dbReference type="GO" id="GO:0005576">
    <property type="term" value="C:extracellular region"/>
    <property type="evidence" value="ECO:0007669"/>
    <property type="project" value="UniProtKB-SubCell"/>
</dbReference>
<evidence type="ECO:0000256" key="1">
    <source>
        <dbReference type="ARBA" id="ARBA00004613"/>
    </source>
</evidence>
<dbReference type="InterPro" id="IPR002035">
    <property type="entry name" value="VWF_A"/>
</dbReference>
<dbReference type="PANTHER" id="PTHR24020:SF87">
    <property type="entry name" value="COLLAGEN ALPHA-1(VI) CHAIN-LIKE"/>
    <property type="match status" value="1"/>
</dbReference>
<evidence type="ECO:0000313" key="8">
    <source>
        <dbReference type="Proteomes" id="UP000008144"/>
    </source>
</evidence>
<dbReference type="Proteomes" id="UP000008144">
    <property type="component" value="Chromosome 1"/>
</dbReference>
<dbReference type="InterPro" id="IPR036465">
    <property type="entry name" value="vWFA_dom_sf"/>
</dbReference>
<dbReference type="CDD" id="cd01472">
    <property type="entry name" value="vWA_collagen"/>
    <property type="match status" value="1"/>
</dbReference>
<evidence type="ECO:0000259" key="6">
    <source>
        <dbReference type="PROSITE" id="PS50234"/>
    </source>
</evidence>
<dbReference type="AlphaFoldDB" id="H2XPS3"/>
<comment type="subcellular location">
    <subcellularLocation>
        <location evidence="1">Secreted</location>
    </subcellularLocation>
</comment>
<dbReference type="EMBL" id="EAAA01000271">
    <property type="status" value="NOT_ANNOTATED_CDS"/>
    <property type="molecule type" value="Genomic_DNA"/>
</dbReference>
<dbReference type="GeneTree" id="ENSGT00940000163557"/>
<dbReference type="FunFam" id="3.40.50.410:FF:000004">
    <property type="entry name" value="collagen alpha-6(VI) chain"/>
    <property type="match status" value="2"/>
</dbReference>
<dbReference type="PROSITE" id="PS50234">
    <property type="entry name" value="VWFA"/>
    <property type="match status" value="5"/>
</dbReference>
<keyword evidence="3" id="KW-0732">Signal</keyword>
<reference evidence="7" key="3">
    <citation type="submission" date="2025-08" db="UniProtKB">
        <authorList>
            <consortium name="Ensembl"/>
        </authorList>
    </citation>
    <scope>IDENTIFICATION</scope>
</reference>
<feature type="domain" description="VWFA" evidence="6">
    <location>
        <begin position="787"/>
        <end position="961"/>
    </location>
</feature>
<evidence type="ECO:0000313" key="7">
    <source>
        <dbReference type="Ensembl" id="ENSCINP00000031657.1"/>
    </source>
</evidence>
<feature type="domain" description="VWFA" evidence="6">
    <location>
        <begin position="591"/>
        <end position="769"/>
    </location>
</feature>
<reference evidence="7" key="4">
    <citation type="submission" date="2025-09" db="UniProtKB">
        <authorList>
            <consortium name="Ensembl"/>
        </authorList>
    </citation>
    <scope>IDENTIFICATION</scope>
</reference>
<dbReference type="PRINTS" id="PR00453">
    <property type="entry name" value="VWFADOMAIN"/>
</dbReference>
<dbReference type="HOGENOM" id="CLU_305580_0_0_1"/>
<evidence type="ECO:0000256" key="3">
    <source>
        <dbReference type="ARBA" id="ARBA00022729"/>
    </source>
</evidence>
<feature type="domain" description="VWFA" evidence="6">
    <location>
        <begin position="200"/>
        <end position="387"/>
    </location>
</feature>
<dbReference type="Gene3D" id="3.40.50.410">
    <property type="entry name" value="von Willebrand factor, type A domain"/>
    <property type="match status" value="5"/>
</dbReference>
<dbReference type="InParanoid" id="H2XPS3"/>
<dbReference type="PANTHER" id="PTHR24020">
    <property type="entry name" value="COLLAGEN ALPHA"/>
    <property type="match status" value="1"/>
</dbReference>
<dbReference type="Ensembl" id="ENSCINT00000034907.1">
    <property type="protein sequence ID" value="ENSCINP00000031657.1"/>
    <property type="gene ID" value="ENSCING00000020763.1"/>
</dbReference>
<accession>H2XPS3</accession>
<protein>
    <recommendedName>
        <fullName evidence="6">VWFA domain-containing protein</fullName>
    </recommendedName>
</protein>
<organism evidence="7 8">
    <name type="scientific">Ciona intestinalis</name>
    <name type="common">Transparent sea squirt</name>
    <name type="synonym">Ascidia intestinalis</name>
    <dbReference type="NCBI Taxonomy" id="7719"/>
    <lineage>
        <taxon>Eukaryota</taxon>
        <taxon>Metazoa</taxon>
        <taxon>Chordata</taxon>
        <taxon>Tunicata</taxon>
        <taxon>Ascidiacea</taxon>
        <taxon>Phlebobranchia</taxon>
        <taxon>Cionidae</taxon>
        <taxon>Ciona</taxon>
    </lineage>
</organism>
<keyword evidence="5" id="KW-0325">Glycoprotein</keyword>
<name>H2XPS3_CIOIN</name>
<sequence length="971" mass="107119">SALDVAFLIDSSADVSYSSLRHFKVGTKHSYKQFTVGSQFTRVGMMQYGDEPHTEFDLNTFQQKNGSQVFEAISNVTQIGGESGPYAAILQVLRRSLTAQYGSRENVSQIIIFVTDGGVVDDSEESQTILNELRFSGALVYTIGVGRMVSRPQLRMIASRPASHHVTTIASYSELSATKSQIIDRICRHLHPKAPSVLIDLQFLIHTSIPEHEGGDIDTTRFLATMTNVFTAAFVKQVVDSFFIGIHYTRVSIIVYSGTCSLEFSFEEYLRKGELLEYINNMTSFVQDEPANAGFALNFTLKHILNSLRVDAQPVVVHLTDSGSTDDVTRIGNEFRALKIPVFSIGIGSGIDQVELSSIATSSQNVMIVNSDITLLPSQASELVTRISRAAKTECENIELDVQFLLDGSTSINSANFAKVKDWVKSLTSTFEIGYYTTRVGINQYSDHPNVEFTMADYFTKTSILGAIDDIVYKKGRTSIGEAINFTRVNSFTPAAGARSFVKKVLLVMTDGVSQDSIQEASALMHNIFQLLSKVGVGEVSLPQLQTIASDPDTKYVYKVSNFDAINSIRGSLVTKICGEGRKRNRIPEMDLVVLLDSSIGARDNAFGNTKKFLKELASSFAVGPYNSLFSVIQFDNSTNINFNLLQHNSSLTLVQAIADLSPEYDVAGEPPCLLGSALTEVREQLLNNNFGPRPNVPKVVLVITASNSMDDLTYPATELMHDGTMLFSICVGIKVNRTQIQKIVTAPYSSFFYSVSHFRELPKIEKSLSRGICAAIAPECRMRAVDVIFLIDGSSSVTNADFTAVKLLMVNLTDSFDIGPEGARVGLVQYGNEPTVEFDLRDFDNREDLRESIMSLEHCTGNTFTAKAIKFVTNYAFSTERGGRPNVLKVALLITDGRAQDYRNIRSEAEQAHTEGIKIFGIGVGEAQLSELEDMSSLPTSQHTMFVQNYQDIEKLRSRLVHRICQGKRC</sequence>
<dbReference type="CDD" id="cd01450">
    <property type="entry name" value="vWFA_subfamily_ECM"/>
    <property type="match status" value="1"/>
</dbReference>
<keyword evidence="2" id="KW-0964">Secreted</keyword>
<evidence type="ECO:0000256" key="4">
    <source>
        <dbReference type="ARBA" id="ARBA00022737"/>
    </source>
</evidence>
<evidence type="ECO:0000256" key="5">
    <source>
        <dbReference type="ARBA" id="ARBA00023180"/>
    </source>
</evidence>
<proteinExistence type="predicted"/>
<feature type="domain" description="VWFA" evidence="6">
    <location>
        <begin position="4"/>
        <end position="186"/>
    </location>
</feature>
<dbReference type="OMA" id="NESKPIC"/>
<dbReference type="SUPFAM" id="SSF53300">
    <property type="entry name" value="vWA-like"/>
    <property type="match status" value="5"/>
</dbReference>